<reference evidence="2 3" key="1">
    <citation type="submission" date="2023-08" db="EMBL/GenBank/DDBJ databases">
        <title>Implementing the SeqCode for naming new Mesorhizobium species isolated from Vachellia karroo root nodules.</title>
        <authorList>
            <person name="Van Lill M."/>
        </authorList>
    </citation>
    <scope>NUCLEOTIDE SEQUENCE [LARGE SCALE GENOMIC DNA]</scope>
    <source>
        <strain evidence="2 3">VK22B</strain>
    </source>
</reference>
<dbReference type="Proteomes" id="UP001271249">
    <property type="component" value="Unassembled WGS sequence"/>
</dbReference>
<dbReference type="EMBL" id="JAVIJC010000004">
    <property type="protein sequence ID" value="MDX8490984.1"/>
    <property type="molecule type" value="Genomic_DNA"/>
</dbReference>
<dbReference type="InterPro" id="IPR023401">
    <property type="entry name" value="ODC_N"/>
</dbReference>
<dbReference type="PANTHER" id="PTHR13812">
    <property type="entry name" value="KETIMINE REDUCTASE MU-CRYSTALLIN"/>
    <property type="match status" value="1"/>
</dbReference>
<dbReference type="SUPFAM" id="SSF51735">
    <property type="entry name" value="NAD(P)-binding Rossmann-fold domains"/>
    <property type="match status" value="1"/>
</dbReference>
<dbReference type="Pfam" id="PF02423">
    <property type="entry name" value="OCD_Mu_crystall"/>
    <property type="match status" value="1"/>
</dbReference>
<organism evidence="2 3">
    <name type="scientific">Mesorhizobium captivum</name>
    <dbReference type="NCBI Taxonomy" id="3072319"/>
    <lineage>
        <taxon>Bacteria</taxon>
        <taxon>Pseudomonadati</taxon>
        <taxon>Pseudomonadota</taxon>
        <taxon>Alphaproteobacteria</taxon>
        <taxon>Hyphomicrobiales</taxon>
        <taxon>Phyllobacteriaceae</taxon>
        <taxon>Mesorhizobium</taxon>
    </lineage>
</organism>
<dbReference type="PANTHER" id="PTHR13812:SF19">
    <property type="entry name" value="KETIMINE REDUCTASE MU-CRYSTALLIN"/>
    <property type="match status" value="1"/>
</dbReference>
<evidence type="ECO:0000256" key="1">
    <source>
        <dbReference type="ARBA" id="ARBA00008903"/>
    </source>
</evidence>
<protein>
    <submittedName>
        <fullName evidence="2">Ornithine cyclodeaminase family protein</fullName>
    </submittedName>
</protein>
<keyword evidence="3" id="KW-1185">Reference proteome</keyword>
<dbReference type="InterPro" id="IPR003462">
    <property type="entry name" value="ODC_Mu_crystall"/>
</dbReference>
<dbReference type="InterPro" id="IPR036291">
    <property type="entry name" value="NAD(P)-bd_dom_sf"/>
</dbReference>
<evidence type="ECO:0000313" key="3">
    <source>
        <dbReference type="Proteomes" id="UP001271249"/>
    </source>
</evidence>
<proteinExistence type="inferred from homology"/>
<sequence>MPIESKPIFGATMTIQAESLPYLSAEFLGSLTISTSDVVDEIERQIIGQTRGEVWCAPKAVVLPRDDRYIMATLGVATEPRVLATKSLVVNPRNPERGLATLNSLITLLDAETGLPLAVVDGNWVTEKRTAGLSAVAARRLARADSTSVAFIGCGVQARGHLEALADLFPLQEIRAFSRGKGSRDAFCRMAEMRGLTAVPCDTAKAAVESADIVVTTVTLVPEPVPFLDARWLKAGVFATMTDLALPWLAETMATFDRLVIDDLAQEAQMSKPMVRPELVAGDLTGLVSGDVSGRQNASERTAFAFRGIAVGDLAVAGLAFVRAKAIGALGA</sequence>
<accession>A0ABU4YVI4</accession>
<gene>
    <name evidence="2" type="ORF">RFN29_05270</name>
</gene>
<comment type="caution">
    <text evidence="2">The sequence shown here is derived from an EMBL/GenBank/DDBJ whole genome shotgun (WGS) entry which is preliminary data.</text>
</comment>
<dbReference type="PIRSF" id="PIRSF001439">
    <property type="entry name" value="CryM"/>
    <property type="match status" value="1"/>
</dbReference>
<name>A0ABU4YVI4_9HYPH</name>
<comment type="similarity">
    <text evidence="1">Belongs to the ornithine cyclodeaminase/mu-crystallin family.</text>
</comment>
<evidence type="ECO:0000313" key="2">
    <source>
        <dbReference type="EMBL" id="MDX8490984.1"/>
    </source>
</evidence>
<dbReference type="Gene3D" id="3.30.1780.10">
    <property type="entry name" value="ornithine cyclodeaminase, domain 1"/>
    <property type="match status" value="1"/>
</dbReference>
<dbReference type="Gene3D" id="3.40.50.720">
    <property type="entry name" value="NAD(P)-binding Rossmann-like Domain"/>
    <property type="match status" value="1"/>
</dbReference>